<dbReference type="Proteomes" id="UP000199029">
    <property type="component" value="Unassembled WGS sequence"/>
</dbReference>
<dbReference type="EMBL" id="FOXS01000001">
    <property type="protein sequence ID" value="SFP96815.1"/>
    <property type="molecule type" value="Genomic_DNA"/>
</dbReference>
<organism evidence="1 2">
    <name type="scientific">Hymenobacter arizonensis</name>
    <name type="common">Siccationidurans arizonensis</name>
    <dbReference type="NCBI Taxonomy" id="1227077"/>
    <lineage>
        <taxon>Bacteria</taxon>
        <taxon>Pseudomonadati</taxon>
        <taxon>Bacteroidota</taxon>
        <taxon>Cytophagia</taxon>
        <taxon>Cytophagales</taxon>
        <taxon>Hymenobacteraceae</taxon>
        <taxon>Hymenobacter</taxon>
    </lineage>
</organism>
<name>A0A1I5UNI4_HYMAR</name>
<gene>
    <name evidence="1" type="ORF">SAMN04515668_1003</name>
</gene>
<protein>
    <submittedName>
        <fullName evidence="1">Uncharacterized protein</fullName>
    </submittedName>
</protein>
<accession>A0A1I5UNI4</accession>
<dbReference type="RefSeq" id="WP_143080058.1">
    <property type="nucleotide sequence ID" value="NZ_FOXS01000001.1"/>
</dbReference>
<evidence type="ECO:0000313" key="2">
    <source>
        <dbReference type="Proteomes" id="UP000199029"/>
    </source>
</evidence>
<proteinExistence type="predicted"/>
<keyword evidence="2" id="KW-1185">Reference proteome</keyword>
<dbReference type="AlphaFoldDB" id="A0A1I5UNI4"/>
<reference evidence="2" key="1">
    <citation type="submission" date="2016-10" db="EMBL/GenBank/DDBJ databases">
        <authorList>
            <person name="Varghese N."/>
            <person name="Submissions S."/>
        </authorList>
    </citation>
    <scope>NUCLEOTIDE SEQUENCE [LARGE SCALE GENOMIC DNA]</scope>
    <source>
        <strain evidence="2">OR362-8,ATCC BAA-1266,JCM 13504</strain>
    </source>
</reference>
<dbReference type="STRING" id="1227077.SAMN04515668_1003"/>
<sequence>MPFVLLFQLVLLTSFQSSSNGHQGVWKVISVKNTKLELGTVKSSLKDFHKIRQRYIGDNFSIESNSLSFPEKLNEKDGYGKISNLVGQATFKKVTDNDAMKRWPGDELTCNYKSENTCLVSDSFMKLLGNSSNDLMVITYQSNNPNNFVARLCIIDNNLAGLLLDNYQVLLILKRIK</sequence>
<evidence type="ECO:0000313" key="1">
    <source>
        <dbReference type="EMBL" id="SFP96815.1"/>
    </source>
</evidence>